<evidence type="ECO:0000256" key="9">
    <source>
        <dbReference type="SAM" id="Phobius"/>
    </source>
</evidence>
<dbReference type="GO" id="GO:0016020">
    <property type="term" value="C:membrane"/>
    <property type="evidence" value="ECO:0007669"/>
    <property type="project" value="InterPro"/>
</dbReference>
<organism evidence="11 12">
    <name type="scientific">Microbacterium enclense</name>
    <dbReference type="NCBI Taxonomy" id="993073"/>
    <lineage>
        <taxon>Bacteria</taxon>
        <taxon>Bacillati</taxon>
        <taxon>Actinomycetota</taxon>
        <taxon>Actinomycetes</taxon>
        <taxon>Micrococcales</taxon>
        <taxon>Microbacteriaceae</taxon>
        <taxon>Microbacterium</taxon>
    </lineage>
</organism>
<name>A0A443JCA7_9MICO</name>
<keyword evidence="9" id="KW-0812">Transmembrane</keyword>
<evidence type="ECO:0000256" key="1">
    <source>
        <dbReference type="ARBA" id="ARBA00000085"/>
    </source>
</evidence>
<dbReference type="EMBL" id="RBZY01000033">
    <property type="protein sequence ID" value="RWR18186.1"/>
    <property type="molecule type" value="Genomic_DNA"/>
</dbReference>
<evidence type="ECO:0000313" key="12">
    <source>
        <dbReference type="Proteomes" id="UP000285970"/>
    </source>
</evidence>
<evidence type="ECO:0000313" key="11">
    <source>
        <dbReference type="EMBL" id="RWR18186.1"/>
    </source>
</evidence>
<comment type="caution">
    <text evidence="11">The sequence shown here is derived from an EMBL/GenBank/DDBJ whole genome shotgun (WGS) entry which is preliminary data.</text>
</comment>
<keyword evidence="6" id="KW-0418">Kinase</keyword>
<reference evidence="11 12" key="1">
    <citation type="journal article" date="2018" name="Front. Microbiol.">
        <title>Novel Insights Into Bacterial Dimethylsulfoniopropionate Catabolism in the East China Sea.</title>
        <authorList>
            <person name="Liu J."/>
            <person name="Liu J."/>
            <person name="Zhang S.H."/>
            <person name="Liang J."/>
            <person name="Lin H."/>
            <person name="Song D."/>
            <person name="Yang G.P."/>
            <person name="Todd J.D."/>
            <person name="Zhang X.H."/>
        </authorList>
    </citation>
    <scope>NUCLEOTIDE SEQUENCE [LARGE SCALE GENOMIC DNA]</scope>
    <source>
        <strain evidence="11 12">ZYFD042</strain>
    </source>
</reference>
<dbReference type="SUPFAM" id="SSF55874">
    <property type="entry name" value="ATPase domain of HSP90 chaperone/DNA topoisomerase II/histidine kinase"/>
    <property type="match status" value="1"/>
</dbReference>
<keyword evidence="3" id="KW-0597">Phosphoprotein</keyword>
<dbReference type="GO" id="GO:0005524">
    <property type="term" value="F:ATP binding"/>
    <property type="evidence" value="ECO:0007669"/>
    <property type="project" value="UniProtKB-KW"/>
</dbReference>
<dbReference type="Gene3D" id="3.30.565.10">
    <property type="entry name" value="Histidine kinase-like ATPase, C-terminal domain"/>
    <property type="match status" value="1"/>
</dbReference>
<dbReference type="PANTHER" id="PTHR24421">
    <property type="entry name" value="NITRATE/NITRITE SENSOR PROTEIN NARX-RELATED"/>
    <property type="match status" value="1"/>
</dbReference>
<dbReference type="GO" id="GO:0000155">
    <property type="term" value="F:phosphorelay sensor kinase activity"/>
    <property type="evidence" value="ECO:0007669"/>
    <property type="project" value="InterPro"/>
</dbReference>
<accession>A0A443JCA7</accession>
<dbReference type="InterPro" id="IPR011712">
    <property type="entry name" value="Sig_transdc_His_kin_sub3_dim/P"/>
</dbReference>
<evidence type="ECO:0000256" key="7">
    <source>
        <dbReference type="ARBA" id="ARBA00022840"/>
    </source>
</evidence>
<keyword evidence="5" id="KW-0547">Nucleotide-binding</keyword>
<sequence length="357" mass="37182">MERIAFVVLLLAGLALGVVSMVTAADGAEAGALFELVVTALFALYLWSVVAGTASLGAALVLSFPAGLPQQTLLAFAIAALCVVRLGGWALVVGYAAAFVVAAVAVANEASSGVAMVVGFVVVAVVLGGIGLLLRLAQARGEHLDAQLLHSREREREAAALERRRLAGDLHDGIAHDLTVIALHAQLLDDEDDAVRRTAQTTIGVTARNALGDLRYLIEIAADDTLPTPGFSPDPAAAVREAAETLAAAGYRVDVDAALLPRAPRRVGVVFARILRECVTNVLKHSGVGTVALTVRADDDRAELIVRNVLPDVRREDLPSTGTGVGRMAGLVREVGGELDAGQVGDQWVVRARVPLS</sequence>
<feature type="transmembrane region" description="Helical" evidence="9">
    <location>
        <begin position="74"/>
        <end position="107"/>
    </location>
</feature>
<proteinExistence type="predicted"/>
<evidence type="ECO:0000256" key="4">
    <source>
        <dbReference type="ARBA" id="ARBA00022679"/>
    </source>
</evidence>
<evidence type="ECO:0000256" key="2">
    <source>
        <dbReference type="ARBA" id="ARBA00012438"/>
    </source>
</evidence>
<evidence type="ECO:0000256" key="5">
    <source>
        <dbReference type="ARBA" id="ARBA00022741"/>
    </source>
</evidence>
<keyword evidence="4" id="KW-0808">Transferase</keyword>
<feature type="domain" description="Signal transduction histidine kinase subgroup 3 dimerisation and phosphoacceptor" evidence="10">
    <location>
        <begin position="162"/>
        <end position="218"/>
    </location>
</feature>
<keyword evidence="9" id="KW-1133">Transmembrane helix</keyword>
<dbReference type="Pfam" id="PF07730">
    <property type="entry name" value="HisKA_3"/>
    <property type="match status" value="1"/>
</dbReference>
<keyword evidence="8" id="KW-0902">Two-component regulatory system</keyword>
<keyword evidence="7" id="KW-0067">ATP-binding</keyword>
<dbReference type="EC" id="2.7.13.3" evidence="2"/>
<dbReference type="InterPro" id="IPR036890">
    <property type="entry name" value="HATPase_C_sf"/>
</dbReference>
<feature type="transmembrane region" description="Helical" evidence="9">
    <location>
        <begin position="113"/>
        <end position="134"/>
    </location>
</feature>
<evidence type="ECO:0000256" key="3">
    <source>
        <dbReference type="ARBA" id="ARBA00022553"/>
    </source>
</evidence>
<dbReference type="PANTHER" id="PTHR24421:SF10">
    <property type="entry name" value="NITRATE_NITRITE SENSOR PROTEIN NARQ"/>
    <property type="match status" value="1"/>
</dbReference>
<keyword evidence="9" id="KW-0472">Membrane</keyword>
<protein>
    <recommendedName>
        <fullName evidence="2">histidine kinase</fullName>
        <ecNumber evidence="2">2.7.13.3</ecNumber>
    </recommendedName>
</protein>
<evidence type="ECO:0000259" key="10">
    <source>
        <dbReference type="Pfam" id="PF07730"/>
    </source>
</evidence>
<dbReference type="Proteomes" id="UP000285970">
    <property type="component" value="Unassembled WGS sequence"/>
</dbReference>
<gene>
    <name evidence="11" type="ORF">D8Y23_10265</name>
</gene>
<feature type="transmembrane region" description="Helical" evidence="9">
    <location>
        <begin position="40"/>
        <end position="62"/>
    </location>
</feature>
<dbReference type="Gene3D" id="1.20.5.1930">
    <property type="match status" value="1"/>
</dbReference>
<comment type="catalytic activity">
    <reaction evidence="1">
        <text>ATP + protein L-histidine = ADP + protein N-phospho-L-histidine.</text>
        <dbReference type="EC" id="2.7.13.3"/>
    </reaction>
</comment>
<dbReference type="InterPro" id="IPR050482">
    <property type="entry name" value="Sensor_HK_TwoCompSys"/>
</dbReference>
<dbReference type="AlphaFoldDB" id="A0A443JCA7"/>
<dbReference type="GO" id="GO:0046983">
    <property type="term" value="F:protein dimerization activity"/>
    <property type="evidence" value="ECO:0007669"/>
    <property type="project" value="InterPro"/>
</dbReference>
<evidence type="ECO:0000256" key="6">
    <source>
        <dbReference type="ARBA" id="ARBA00022777"/>
    </source>
</evidence>
<evidence type="ECO:0000256" key="8">
    <source>
        <dbReference type="ARBA" id="ARBA00023012"/>
    </source>
</evidence>